<dbReference type="STRING" id="1736674.APS56_07515"/>
<keyword evidence="1" id="KW-0732">Signal</keyword>
<protein>
    <recommendedName>
        <fullName evidence="2">3-keto-alpha-glucoside-1,2-lyase/3-keto-2-hydroxy-glucal hydratase domain-containing protein</fullName>
    </recommendedName>
</protein>
<dbReference type="EMBL" id="CP012898">
    <property type="protein sequence ID" value="ALJ04980.1"/>
    <property type="molecule type" value="Genomic_DNA"/>
</dbReference>
<proteinExistence type="predicted"/>
<sequence>MKKIGVLVLAFWSFLCFAQEKEQKMKPQETEVWEPKVPVVTPGINNLPPSDAIVLFNGSDLKQWVNAKDGKEADWIINNDGSMTVKNKSGNIKTKQNFGSIQLHIEWKSPKRLEGSGQHRANSGVFLQGLYEIQVLDNNGNNTYVNGQAGSVYKQSVPLVHAAVETGEWNTYDIIYHQPEFDLGGNVTQQATVTVLFNGILVQDHFKIIGPTKFIGYPKYEKHGKGPLILQDHQDNSRVSYRNIWLREL</sequence>
<gene>
    <name evidence="3" type="ORF">APS56_07515</name>
</gene>
<dbReference type="GO" id="GO:0016787">
    <property type="term" value="F:hydrolase activity"/>
    <property type="evidence" value="ECO:0007669"/>
    <property type="project" value="InterPro"/>
</dbReference>
<feature type="domain" description="3-keto-alpha-glucoside-1,2-lyase/3-keto-2-hydroxy-glucal hydratase" evidence="2">
    <location>
        <begin position="52"/>
        <end position="247"/>
    </location>
</feature>
<dbReference type="InterPro" id="IPR010496">
    <property type="entry name" value="AL/BT2_dom"/>
</dbReference>
<dbReference type="Gene3D" id="2.60.120.560">
    <property type="entry name" value="Exo-inulinase, domain 1"/>
    <property type="match status" value="1"/>
</dbReference>
<dbReference type="RefSeq" id="WP_054726777.1">
    <property type="nucleotide sequence ID" value="NZ_CP012898.1"/>
</dbReference>
<dbReference type="KEGG" id="ahz:APS56_07515"/>
<evidence type="ECO:0000256" key="1">
    <source>
        <dbReference type="SAM" id="SignalP"/>
    </source>
</evidence>
<dbReference type="OrthoDB" id="176168at2"/>
<dbReference type="Proteomes" id="UP000057981">
    <property type="component" value="Chromosome"/>
</dbReference>
<accession>A0A0P0CQ17</accession>
<evidence type="ECO:0000313" key="4">
    <source>
        <dbReference type="Proteomes" id="UP000057981"/>
    </source>
</evidence>
<evidence type="ECO:0000313" key="3">
    <source>
        <dbReference type="EMBL" id="ALJ04980.1"/>
    </source>
</evidence>
<evidence type="ECO:0000259" key="2">
    <source>
        <dbReference type="Pfam" id="PF06439"/>
    </source>
</evidence>
<feature type="chain" id="PRO_5006042769" description="3-keto-alpha-glucoside-1,2-lyase/3-keto-2-hydroxy-glucal hydratase domain-containing protein" evidence="1">
    <location>
        <begin position="19"/>
        <end position="249"/>
    </location>
</feature>
<name>A0A0P0CQ17_9FLAO</name>
<keyword evidence="4" id="KW-1185">Reference proteome</keyword>
<dbReference type="PATRIC" id="fig|1736674.3.peg.1535"/>
<reference evidence="3 4" key="1">
    <citation type="submission" date="2015-10" db="EMBL/GenBank/DDBJ databases">
        <authorList>
            <person name="Gilbert D.G."/>
        </authorList>
    </citation>
    <scope>NUCLEOTIDE SEQUENCE [LARGE SCALE GENOMIC DNA]</scope>
    <source>
        <strain evidence="4">HZ-22</strain>
    </source>
</reference>
<feature type="signal peptide" evidence="1">
    <location>
        <begin position="1"/>
        <end position="18"/>
    </location>
</feature>
<organism evidence="3 4">
    <name type="scientific">Pseudalgibacter alginicilyticus</name>
    <dbReference type="NCBI Taxonomy" id="1736674"/>
    <lineage>
        <taxon>Bacteria</taxon>
        <taxon>Pseudomonadati</taxon>
        <taxon>Bacteroidota</taxon>
        <taxon>Flavobacteriia</taxon>
        <taxon>Flavobacteriales</taxon>
        <taxon>Flavobacteriaceae</taxon>
        <taxon>Pseudalgibacter</taxon>
    </lineage>
</organism>
<dbReference type="AlphaFoldDB" id="A0A0P0CQ17"/>
<dbReference type="Pfam" id="PF06439">
    <property type="entry name" value="3keto-disac_hyd"/>
    <property type="match status" value="1"/>
</dbReference>